<dbReference type="InterPro" id="IPR032675">
    <property type="entry name" value="LRR_dom_sf"/>
</dbReference>
<reference evidence="1" key="1">
    <citation type="submission" date="2021-02" db="EMBL/GenBank/DDBJ databases">
        <authorList>
            <person name="Nowell W R."/>
        </authorList>
    </citation>
    <scope>NUCLEOTIDE SEQUENCE</scope>
</reference>
<sequence length="619" mass="71688">MDTQTHLEDLANEIFCELFEYLHALDIFTAFASLNKRISSILRSIPLRIVISKKHCRNQIDFLSSHLSLHTHQVISINIRDTIRDDASIISLLFSRHDFINLQFCRLATIDRSTKLDNVIKQIKTFDKLVSFNISNLTDETMNADDKCELTRTMLMHQSSSLRSIALRYGYDYSNISNYISLPPNVTSLHLYIAGSRAIVSVRSVIAVLRLCHRVRSLHIILKDNSPVDDTDIYDPITIPSINENDLPVLSQVISFGLTLFTPWNNDSIACILRCMPNLKYFFFTLGPYASQTLFPVELLDGYVWQEMLELYVPYLSKFEFHMSVWKCFPPTDLDIVIDSFENFVGKYSNWHMVIDQWRLQCESSAEFLILRTLNYHKYKSIINIFVPAIHSGYFDTRSTMEIEDDHYLFYVNELDLNIYIAFERSPIRCSSPLFQQVKCFKLELPIVPSSLLNSLLDIVNFHQISDDDAQETVAYLSNLVHLPMITRIEFGSSFNTYRWKHVQFILQACPNMVDLTILTELLISSKFIDNPSLISAFKEIEAIETTFEDVYFPSSFAPKLVERFPSLTHIELQVVSFNNCASIIDIFLSHLKNLSYLKIDYFEDTSLDDLKNVVKHFP</sequence>
<protein>
    <recommendedName>
        <fullName evidence="3">F-box domain-containing protein</fullName>
    </recommendedName>
</protein>
<gene>
    <name evidence="1" type="ORF">CJN711_LOCUS13596</name>
</gene>
<dbReference type="AlphaFoldDB" id="A0A814YR89"/>
<organism evidence="1 2">
    <name type="scientific">Rotaria magnacalcarata</name>
    <dbReference type="NCBI Taxonomy" id="392030"/>
    <lineage>
        <taxon>Eukaryota</taxon>
        <taxon>Metazoa</taxon>
        <taxon>Spiralia</taxon>
        <taxon>Gnathifera</taxon>
        <taxon>Rotifera</taxon>
        <taxon>Eurotatoria</taxon>
        <taxon>Bdelloidea</taxon>
        <taxon>Philodinida</taxon>
        <taxon>Philodinidae</taxon>
        <taxon>Rotaria</taxon>
    </lineage>
</organism>
<evidence type="ECO:0008006" key="3">
    <source>
        <dbReference type="Google" id="ProtNLM"/>
    </source>
</evidence>
<accession>A0A814YR89</accession>
<evidence type="ECO:0000313" key="2">
    <source>
        <dbReference type="Proteomes" id="UP000663855"/>
    </source>
</evidence>
<comment type="caution">
    <text evidence="1">The sequence shown here is derived from an EMBL/GenBank/DDBJ whole genome shotgun (WGS) entry which is preliminary data.</text>
</comment>
<dbReference type="EMBL" id="CAJNOV010006000">
    <property type="protein sequence ID" value="CAF1232940.1"/>
    <property type="molecule type" value="Genomic_DNA"/>
</dbReference>
<dbReference type="Proteomes" id="UP000663855">
    <property type="component" value="Unassembled WGS sequence"/>
</dbReference>
<name>A0A814YR89_9BILA</name>
<proteinExistence type="predicted"/>
<dbReference type="Gene3D" id="3.80.10.10">
    <property type="entry name" value="Ribonuclease Inhibitor"/>
    <property type="match status" value="1"/>
</dbReference>
<evidence type="ECO:0000313" key="1">
    <source>
        <dbReference type="EMBL" id="CAF1232940.1"/>
    </source>
</evidence>